<dbReference type="AlphaFoldDB" id="A0AAI9DC24"/>
<comment type="caution">
    <text evidence="1">The sequence shown here is derived from an EMBL/GenBank/DDBJ whole genome shotgun (WGS) entry which is preliminary data.</text>
</comment>
<name>A0AAI9DC24_PROST</name>
<evidence type="ECO:0000313" key="1">
    <source>
        <dbReference type="EMBL" id="EMJ5134353.1"/>
    </source>
</evidence>
<organism evidence="1">
    <name type="scientific">Providencia stuartii</name>
    <dbReference type="NCBI Taxonomy" id="588"/>
    <lineage>
        <taxon>Bacteria</taxon>
        <taxon>Pseudomonadati</taxon>
        <taxon>Pseudomonadota</taxon>
        <taxon>Gammaproteobacteria</taxon>
        <taxon>Enterobacterales</taxon>
        <taxon>Morganellaceae</taxon>
        <taxon>Providencia</taxon>
    </lineage>
</organism>
<gene>
    <name evidence="1" type="ORF">RG298_002085</name>
</gene>
<dbReference type="PROSITE" id="PS51257">
    <property type="entry name" value="PROKAR_LIPOPROTEIN"/>
    <property type="match status" value="1"/>
</dbReference>
<proteinExistence type="predicted"/>
<accession>A0AAI9DC24</accession>
<evidence type="ECO:0008006" key="2">
    <source>
        <dbReference type="Google" id="ProtNLM"/>
    </source>
</evidence>
<reference evidence="1" key="1">
    <citation type="submission" date="2024-02" db="EMBL/GenBank/DDBJ databases">
        <authorList>
            <consortium name="Clinical and Environmental Microbiology Branch: Whole genome sequencing antimicrobial resistance pathogens in the healthcare setting"/>
        </authorList>
    </citation>
    <scope>NUCLEOTIDE SEQUENCE</scope>
    <source>
        <strain evidence="1">2021GO-0154</strain>
    </source>
</reference>
<protein>
    <recommendedName>
        <fullName evidence="2">Lipoprotein</fullName>
    </recommendedName>
</protein>
<dbReference type="EMBL" id="ABMABF030000006">
    <property type="protein sequence ID" value="EMJ5134353.1"/>
    <property type="molecule type" value="Genomic_DNA"/>
</dbReference>
<sequence>MMKKALIVGVVVALLAGCGDKMNGPLGFEWEMTVAEIKSLGYPNTKCDVEREYCTLKASPDKKSPFSSYLLSFDERGKLKGIVASSDGTDKDSWDFIDGEKKYKQVSDYLSQSYGEPTKIDEYINNKEEKFYRCLEIKGCGKWERRYEDKNTVINQDIRINDQWNFSNPEKGYVTAVFLKK</sequence>